<name>A0ABP8MN62_9BACT</name>
<dbReference type="Pfam" id="PF02518">
    <property type="entry name" value="HATPase_c"/>
    <property type="match status" value="1"/>
</dbReference>
<dbReference type="InterPro" id="IPR035965">
    <property type="entry name" value="PAS-like_dom_sf"/>
</dbReference>
<feature type="domain" description="PAS" evidence="7">
    <location>
        <begin position="268"/>
        <end position="339"/>
    </location>
</feature>
<dbReference type="InterPro" id="IPR036890">
    <property type="entry name" value="HATPase_C_sf"/>
</dbReference>
<evidence type="ECO:0000259" key="8">
    <source>
        <dbReference type="PROSITE" id="PS50113"/>
    </source>
</evidence>
<dbReference type="Gene3D" id="3.30.565.10">
    <property type="entry name" value="Histidine kinase-like ATPase, C-terminal domain"/>
    <property type="match status" value="1"/>
</dbReference>
<dbReference type="InterPro" id="IPR036097">
    <property type="entry name" value="HisK_dim/P_sf"/>
</dbReference>
<evidence type="ECO:0000259" key="6">
    <source>
        <dbReference type="PROSITE" id="PS50109"/>
    </source>
</evidence>
<keyword evidence="3" id="KW-0597">Phosphoprotein</keyword>
<dbReference type="CDD" id="cd00130">
    <property type="entry name" value="PAS"/>
    <property type="match status" value="1"/>
</dbReference>
<reference evidence="10" key="1">
    <citation type="journal article" date="2019" name="Int. J. Syst. Evol. Microbiol.">
        <title>The Global Catalogue of Microorganisms (GCM) 10K type strain sequencing project: providing services to taxonomists for standard genome sequencing and annotation.</title>
        <authorList>
            <consortium name="The Broad Institute Genomics Platform"/>
            <consortium name="The Broad Institute Genome Sequencing Center for Infectious Disease"/>
            <person name="Wu L."/>
            <person name="Ma J."/>
        </authorList>
    </citation>
    <scope>NUCLEOTIDE SEQUENCE [LARGE SCALE GENOMIC DNA]</scope>
    <source>
        <strain evidence="10">JCM 17927</strain>
    </source>
</reference>
<dbReference type="InterPro" id="IPR000700">
    <property type="entry name" value="PAS-assoc_C"/>
</dbReference>
<comment type="catalytic activity">
    <reaction evidence="1">
        <text>ATP + protein L-histidine = ADP + protein N-phospho-L-histidine.</text>
        <dbReference type="EC" id="2.7.13.3"/>
    </reaction>
</comment>
<comment type="caution">
    <text evidence="9">The sequence shown here is derived from an EMBL/GenBank/DDBJ whole genome shotgun (WGS) entry which is preliminary data.</text>
</comment>
<dbReference type="InterPro" id="IPR005467">
    <property type="entry name" value="His_kinase_dom"/>
</dbReference>
<dbReference type="Pfam" id="PF08448">
    <property type="entry name" value="PAS_4"/>
    <property type="match status" value="1"/>
</dbReference>
<evidence type="ECO:0000313" key="10">
    <source>
        <dbReference type="Proteomes" id="UP001501175"/>
    </source>
</evidence>
<evidence type="ECO:0000256" key="2">
    <source>
        <dbReference type="ARBA" id="ARBA00012438"/>
    </source>
</evidence>
<keyword evidence="10" id="KW-1185">Reference proteome</keyword>
<dbReference type="SUPFAM" id="SSF55874">
    <property type="entry name" value="ATPase domain of HSP90 chaperone/DNA topoisomerase II/histidine kinase"/>
    <property type="match status" value="1"/>
</dbReference>
<keyword evidence="5" id="KW-0418">Kinase</keyword>
<dbReference type="CDD" id="cd00082">
    <property type="entry name" value="HisKA"/>
    <property type="match status" value="1"/>
</dbReference>
<dbReference type="Gene3D" id="3.30.450.20">
    <property type="entry name" value="PAS domain"/>
    <property type="match status" value="3"/>
</dbReference>
<feature type="domain" description="PAC" evidence="8">
    <location>
        <begin position="342"/>
        <end position="395"/>
    </location>
</feature>
<dbReference type="EC" id="2.7.13.3" evidence="2"/>
<dbReference type="PANTHER" id="PTHR43047">
    <property type="entry name" value="TWO-COMPONENT HISTIDINE PROTEIN KINASE"/>
    <property type="match status" value="1"/>
</dbReference>
<evidence type="ECO:0000256" key="1">
    <source>
        <dbReference type="ARBA" id="ARBA00000085"/>
    </source>
</evidence>
<dbReference type="Pfam" id="PF13188">
    <property type="entry name" value="PAS_8"/>
    <property type="match status" value="1"/>
</dbReference>
<dbReference type="SUPFAM" id="SSF55785">
    <property type="entry name" value="PYP-like sensor domain (PAS domain)"/>
    <property type="match status" value="3"/>
</dbReference>
<accession>A0ABP8MN62</accession>
<dbReference type="PROSITE" id="PS50112">
    <property type="entry name" value="PAS"/>
    <property type="match status" value="1"/>
</dbReference>
<proteinExistence type="predicted"/>
<dbReference type="SMART" id="SM00086">
    <property type="entry name" value="PAC"/>
    <property type="match status" value="1"/>
</dbReference>
<dbReference type="EMBL" id="BAABHD010000022">
    <property type="protein sequence ID" value="GAA4452642.1"/>
    <property type="molecule type" value="Genomic_DNA"/>
</dbReference>
<dbReference type="PROSITE" id="PS50109">
    <property type="entry name" value="HIS_KIN"/>
    <property type="match status" value="1"/>
</dbReference>
<dbReference type="PROSITE" id="PS50113">
    <property type="entry name" value="PAC"/>
    <property type="match status" value="1"/>
</dbReference>
<evidence type="ECO:0000256" key="4">
    <source>
        <dbReference type="ARBA" id="ARBA00022679"/>
    </source>
</evidence>
<evidence type="ECO:0000313" key="9">
    <source>
        <dbReference type="EMBL" id="GAA4452642.1"/>
    </source>
</evidence>
<dbReference type="InterPro" id="IPR004358">
    <property type="entry name" value="Sig_transdc_His_kin-like_C"/>
</dbReference>
<feature type="domain" description="Histidine kinase" evidence="6">
    <location>
        <begin position="406"/>
        <end position="626"/>
    </location>
</feature>
<dbReference type="Proteomes" id="UP001501175">
    <property type="component" value="Unassembled WGS sequence"/>
</dbReference>
<evidence type="ECO:0000256" key="5">
    <source>
        <dbReference type="ARBA" id="ARBA00022777"/>
    </source>
</evidence>
<dbReference type="Pfam" id="PF08447">
    <property type="entry name" value="PAS_3"/>
    <property type="match status" value="1"/>
</dbReference>
<dbReference type="InterPro" id="IPR013656">
    <property type="entry name" value="PAS_4"/>
</dbReference>
<gene>
    <name evidence="9" type="ORF">GCM10023189_16350</name>
</gene>
<dbReference type="SUPFAM" id="SSF47384">
    <property type="entry name" value="Homodimeric domain of signal transducing histidine kinase"/>
    <property type="match status" value="1"/>
</dbReference>
<dbReference type="Gene3D" id="6.10.250.490">
    <property type="match status" value="1"/>
</dbReference>
<dbReference type="InterPro" id="IPR013655">
    <property type="entry name" value="PAS_fold_3"/>
</dbReference>
<dbReference type="PANTHER" id="PTHR43047:SF72">
    <property type="entry name" value="OSMOSENSING HISTIDINE PROTEIN KINASE SLN1"/>
    <property type="match status" value="1"/>
</dbReference>
<evidence type="ECO:0000256" key="3">
    <source>
        <dbReference type="ARBA" id="ARBA00022553"/>
    </source>
</evidence>
<evidence type="ECO:0000259" key="7">
    <source>
        <dbReference type="PROSITE" id="PS50112"/>
    </source>
</evidence>
<dbReference type="InterPro" id="IPR001610">
    <property type="entry name" value="PAC"/>
</dbReference>
<dbReference type="CDD" id="cd16922">
    <property type="entry name" value="HATPase_EvgS-ArcB-TorS-like"/>
    <property type="match status" value="1"/>
</dbReference>
<organism evidence="9 10">
    <name type="scientific">Nibrella saemangeumensis</name>
    <dbReference type="NCBI Taxonomy" id="1084526"/>
    <lineage>
        <taxon>Bacteria</taxon>
        <taxon>Pseudomonadati</taxon>
        <taxon>Bacteroidota</taxon>
        <taxon>Cytophagia</taxon>
        <taxon>Cytophagales</taxon>
        <taxon>Spirosomataceae</taxon>
        <taxon>Nibrella</taxon>
    </lineage>
</organism>
<dbReference type="SMART" id="SM00387">
    <property type="entry name" value="HATPase_c"/>
    <property type="match status" value="1"/>
</dbReference>
<dbReference type="Gene3D" id="1.10.287.130">
    <property type="match status" value="1"/>
</dbReference>
<dbReference type="NCBIfam" id="TIGR00229">
    <property type="entry name" value="sensory_box"/>
    <property type="match status" value="1"/>
</dbReference>
<dbReference type="PRINTS" id="PR00344">
    <property type="entry name" value="BCTRLSENSOR"/>
</dbReference>
<dbReference type="Pfam" id="PF00512">
    <property type="entry name" value="HisKA"/>
    <property type="match status" value="1"/>
</dbReference>
<sequence>MSTGIKRAPGRELLSALETVPDLYLILSPDLLILTASDAYLAATFTTRSQITGRHVFDVFPDNPATREAKAVANLRASLQNVLETKKPHRMVRQHYDVPDGSGGFVEKYWLPVNTPVLDEQGDVWYIIHKVEDVTDLARRATDKYLALLNSMDEGFCILQMLFDEEQKPVDYRFIEINPAFEDQTGMKNTLGRTASELVPDLEPFWFDIYGRVALTGESTHFENFAGPMGRWFDVYAFRIGEPDERHVALFFKNITDRKHTEEALRHSEERFRRMVDAVPESMWITDATGNIEFLNQQWYDYCGVSDKQETAADVAVRFLHPEDGPKVMAAFSKAMQTGLPFEVEQRNRSASGEYRWFLNRANPYRDLKTGEIINWFGVGVDIHDRKLAEQALQEADRRKNEFLALLAHELRNPLSTLHNLLLILKMTGGADESLKLETAIDMMNREVQQLVRLVDDLLDVSRISHGKTHLRRQRLDLTELVKLAVEAARPLVERGKRRLSLSLPAEPLYLDGDATRLTQVVRNLLGNAAKFTRNEGQMAISLERDGQNARLRVADNGIGIPPDELDRIFNMFVQVDASRARTQEGLGLGLTLVKELVELHGGRVAAYSAGVDAGSTFTVYLPLLPE</sequence>
<dbReference type="InterPro" id="IPR003661">
    <property type="entry name" value="HisK_dim/P_dom"/>
</dbReference>
<dbReference type="InterPro" id="IPR003594">
    <property type="entry name" value="HATPase_dom"/>
</dbReference>
<protein>
    <recommendedName>
        <fullName evidence="2">histidine kinase</fullName>
        <ecNumber evidence="2">2.7.13.3</ecNumber>
    </recommendedName>
</protein>
<dbReference type="InterPro" id="IPR000014">
    <property type="entry name" value="PAS"/>
</dbReference>
<dbReference type="SMART" id="SM00091">
    <property type="entry name" value="PAS"/>
    <property type="match status" value="2"/>
</dbReference>
<keyword evidence="4" id="KW-0808">Transferase</keyword>
<dbReference type="RefSeq" id="WP_345242408.1">
    <property type="nucleotide sequence ID" value="NZ_BAABHD010000022.1"/>
</dbReference>
<dbReference type="SMART" id="SM00388">
    <property type="entry name" value="HisKA"/>
    <property type="match status" value="1"/>
</dbReference>